<comment type="similarity">
    <text evidence="2">Belongs to the ARMET family.</text>
</comment>
<evidence type="ECO:0000256" key="3">
    <source>
        <dbReference type="ARBA" id="ARBA00014267"/>
    </source>
</evidence>
<keyword evidence="12" id="KW-1185">Reference proteome</keyword>
<dbReference type="Pfam" id="PF20145">
    <property type="entry name" value="ARMET_N"/>
    <property type="match status" value="1"/>
</dbReference>
<evidence type="ECO:0000256" key="8">
    <source>
        <dbReference type="SAM" id="SignalP"/>
    </source>
</evidence>
<dbReference type="GO" id="GO:0005576">
    <property type="term" value="C:extracellular region"/>
    <property type="evidence" value="ECO:0007669"/>
    <property type="project" value="UniProtKB-SubCell"/>
</dbReference>
<evidence type="ECO:0000256" key="5">
    <source>
        <dbReference type="ARBA" id="ARBA00022729"/>
    </source>
</evidence>
<feature type="chain" id="PRO_5013007454" description="Mesencephalic astrocyte-derived neurotrophic factor homolog" evidence="8">
    <location>
        <begin position="23"/>
        <end position="207"/>
    </location>
</feature>
<dbReference type="SUPFAM" id="SSF68906">
    <property type="entry name" value="SAP domain"/>
    <property type="match status" value="1"/>
</dbReference>
<gene>
    <name evidence="11" type="ORF">KP79_PYT11567</name>
</gene>
<dbReference type="InterPro" id="IPR045332">
    <property type="entry name" value="ARMET_N"/>
</dbReference>
<feature type="domain" description="ARMET N-terminal" evidence="10">
    <location>
        <begin position="28"/>
        <end position="124"/>
    </location>
</feature>
<dbReference type="Pfam" id="PF10208">
    <property type="entry name" value="ARMET_C"/>
    <property type="match status" value="1"/>
</dbReference>
<evidence type="ECO:0000256" key="6">
    <source>
        <dbReference type="ARBA" id="ARBA00023157"/>
    </source>
</evidence>
<evidence type="ECO:0000256" key="7">
    <source>
        <dbReference type="ARBA" id="ARBA00032923"/>
    </source>
</evidence>
<evidence type="ECO:0000256" key="2">
    <source>
        <dbReference type="ARBA" id="ARBA00005617"/>
    </source>
</evidence>
<keyword evidence="5 8" id="KW-0732">Signal</keyword>
<name>A0A210PPP0_MIZYE</name>
<feature type="signal peptide" evidence="8">
    <location>
        <begin position="1"/>
        <end position="22"/>
    </location>
</feature>
<reference evidence="11 12" key="1">
    <citation type="journal article" date="2017" name="Nat. Ecol. Evol.">
        <title>Scallop genome provides insights into evolution of bilaterian karyotype and development.</title>
        <authorList>
            <person name="Wang S."/>
            <person name="Zhang J."/>
            <person name="Jiao W."/>
            <person name="Li J."/>
            <person name="Xun X."/>
            <person name="Sun Y."/>
            <person name="Guo X."/>
            <person name="Huan P."/>
            <person name="Dong B."/>
            <person name="Zhang L."/>
            <person name="Hu X."/>
            <person name="Sun X."/>
            <person name="Wang J."/>
            <person name="Zhao C."/>
            <person name="Wang Y."/>
            <person name="Wang D."/>
            <person name="Huang X."/>
            <person name="Wang R."/>
            <person name="Lv J."/>
            <person name="Li Y."/>
            <person name="Zhang Z."/>
            <person name="Liu B."/>
            <person name="Lu W."/>
            <person name="Hui Y."/>
            <person name="Liang J."/>
            <person name="Zhou Z."/>
            <person name="Hou R."/>
            <person name="Li X."/>
            <person name="Liu Y."/>
            <person name="Li H."/>
            <person name="Ning X."/>
            <person name="Lin Y."/>
            <person name="Zhao L."/>
            <person name="Xing Q."/>
            <person name="Dou J."/>
            <person name="Li Y."/>
            <person name="Mao J."/>
            <person name="Guo H."/>
            <person name="Dou H."/>
            <person name="Li T."/>
            <person name="Mu C."/>
            <person name="Jiang W."/>
            <person name="Fu Q."/>
            <person name="Fu X."/>
            <person name="Miao Y."/>
            <person name="Liu J."/>
            <person name="Yu Q."/>
            <person name="Li R."/>
            <person name="Liao H."/>
            <person name="Li X."/>
            <person name="Kong Y."/>
            <person name="Jiang Z."/>
            <person name="Chourrout D."/>
            <person name="Li R."/>
            <person name="Bao Z."/>
        </authorList>
    </citation>
    <scope>NUCLEOTIDE SEQUENCE [LARGE SCALE GENOMIC DNA]</scope>
    <source>
        <strain evidence="11 12">PY_sf001</strain>
    </source>
</reference>
<proteinExistence type="inferred from homology"/>
<dbReference type="Proteomes" id="UP000242188">
    <property type="component" value="Unassembled WGS sequence"/>
</dbReference>
<evidence type="ECO:0000313" key="12">
    <source>
        <dbReference type="Proteomes" id="UP000242188"/>
    </source>
</evidence>
<evidence type="ECO:0000256" key="4">
    <source>
        <dbReference type="ARBA" id="ARBA00022525"/>
    </source>
</evidence>
<keyword evidence="6" id="KW-1015">Disulfide bond</keyword>
<keyword evidence="4" id="KW-0964">Secreted</keyword>
<evidence type="ECO:0000256" key="1">
    <source>
        <dbReference type="ARBA" id="ARBA00004613"/>
    </source>
</evidence>
<dbReference type="OrthoDB" id="5597848at2759"/>
<dbReference type="AlphaFoldDB" id="A0A210PPP0"/>
<dbReference type="Gene3D" id="1.10.225.10">
    <property type="entry name" value="Saposin-like"/>
    <property type="match status" value="1"/>
</dbReference>
<dbReference type="PANTHER" id="PTHR12990:SF5">
    <property type="entry name" value="MESENCEPHALIC ASTROCYTE-DERIVED NEUROTROPHIC FACTOR HOMOLOG"/>
    <property type="match status" value="1"/>
</dbReference>
<dbReference type="InterPro" id="IPR019345">
    <property type="entry name" value="ARMET_C"/>
</dbReference>
<comment type="subcellular location">
    <subcellularLocation>
        <location evidence="1">Secreted</location>
    </subcellularLocation>
</comment>
<evidence type="ECO:0000313" key="11">
    <source>
        <dbReference type="EMBL" id="OWF38451.1"/>
    </source>
</evidence>
<accession>A0A210PPP0</accession>
<sequence>MGIQKLLLCLTVIAWCVVNVNGKYRPEECEACVNFIKTFDETLSADARKSMDSIKTELIDFCENTKVKEYERICYYIGGLKTSATAILNEITRPLTFNKPAEKICEVLDKKDSQICEVKIKKKINLAEVDLKKLRVKQLKEILSDWNRSDACKGCAEKSDFISIVEELMPKYDQAAYKLRQQKLEKEHTLCRNMTAVNTVKEIYDYR</sequence>
<dbReference type="InterPro" id="IPR036361">
    <property type="entry name" value="SAP_dom_sf"/>
</dbReference>
<comment type="caution">
    <text evidence="11">The sequence shown here is derived from an EMBL/GenBank/DDBJ whole genome shotgun (WGS) entry which is preliminary data.</text>
</comment>
<dbReference type="Gene3D" id="1.10.720.30">
    <property type="entry name" value="SAP domain"/>
    <property type="match status" value="1"/>
</dbReference>
<evidence type="ECO:0000259" key="9">
    <source>
        <dbReference type="Pfam" id="PF10208"/>
    </source>
</evidence>
<feature type="domain" description="ARMET C-terminal" evidence="9">
    <location>
        <begin position="128"/>
        <end position="172"/>
    </location>
</feature>
<evidence type="ECO:0000259" key="10">
    <source>
        <dbReference type="Pfam" id="PF20145"/>
    </source>
</evidence>
<protein>
    <recommendedName>
        <fullName evidence="3">Mesencephalic astrocyte-derived neurotrophic factor homolog</fullName>
    </recommendedName>
    <alternativeName>
        <fullName evidence="7">MANF/CDNF-like protein</fullName>
    </alternativeName>
</protein>
<dbReference type="InterPro" id="IPR045333">
    <property type="entry name" value="ARMET-like"/>
</dbReference>
<dbReference type="PANTHER" id="PTHR12990">
    <property type="entry name" value="ARMET-LIKE PROTEIN"/>
    <property type="match status" value="1"/>
</dbReference>
<organism evidence="11 12">
    <name type="scientific">Mizuhopecten yessoensis</name>
    <name type="common">Japanese scallop</name>
    <name type="synonym">Patinopecten yessoensis</name>
    <dbReference type="NCBI Taxonomy" id="6573"/>
    <lineage>
        <taxon>Eukaryota</taxon>
        <taxon>Metazoa</taxon>
        <taxon>Spiralia</taxon>
        <taxon>Lophotrochozoa</taxon>
        <taxon>Mollusca</taxon>
        <taxon>Bivalvia</taxon>
        <taxon>Autobranchia</taxon>
        <taxon>Pteriomorphia</taxon>
        <taxon>Pectinida</taxon>
        <taxon>Pectinoidea</taxon>
        <taxon>Pectinidae</taxon>
        <taxon>Mizuhopecten</taxon>
    </lineage>
</organism>
<dbReference type="EMBL" id="NEDP02005566">
    <property type="protein sequence ID" value="OWF38451.1"/>
    <property type="molecule type" value="Genomic_DNA"/>
</dbReference>
<dbReference type="STRING" id="6573.A0A210PPP0"/>